<evidence type="ECO:0000313" key="6">
    <source>
        <dbReference type="Proteomes" id="UP000549695"/>
    </source>
</evidence>
<dbReference type="PROSITE" id="PS00041">
    <property type="entry name" value="HTH_ARAC_FAMILY_1"/>
    <property type="match status" value="1"/>
</dbReference>
<feature type="domain" description="HTH araC/xylS-type" evidence="4">
    <location>
        <begin position="214"/>
        <end position="313"/>
    </location>
</feature>
<dbReference type="InterPro" id="IPR018060">
    <property type="entry name" value="HTH_AraC"/>
</dbReference>
<keyword evidence="6" id="KW-1185">Reference proteome</keyword>
<comment type="caution">
    <text evidence="5">The sequence shown here is derived from an EMBL/GenBank/DDBJ whole genome shotgun (WGS) entry which is preliminary data.</text>
</comment>
<evidence type="ECO:0000256" key="2">
    <source>
        <dbReference type="ARBA" id="ARBA00023125"/>
    </source>
</evidence>
<dbReference type="InterPro" id="IPR009057">
    <property type="entry name" value="Homeodomain-like_sf"/>
</dbReference>
<evidence type="ECO:0000256" key="3">
    <source>
        <dbReference type="ARBA" id="ARBA00023163"/>
    </source>
</evidence>
<evidence type="ECO:0000313" key="5">
    <source>
        <dbReference type="EMBL" id="NYG01494.1"/>
    </source>
</evidence>
<keyword evidence="2" id="KW-0238">DNA-binding</keyword>
<sequence length="321" mass="35147">MLRISTRDVPRADQQEFWRTTLTDIYFAVDTAPPAPVAAGFDSRLTRLEFGGLTVDRVRAAPYRVERTDRLTRTCPSDTVQICLLRRGRSTFVQEGRVAVLTRPGDFTLVDTGTAYSAEFHVHTEQVVVQVPRPIVAGVVGQVGPVTAWTMSGRSGPAAVASSALLALIRQPTDRDDPSARIAARAAAELTAGALLDRVDGPSRQPNPRAALLGRARRFMSDHLHEADLSPACVAASIPISERYLFALFADVGSTPATWLREARLERARQLLDDDPARPVQEVGVAVGIPRASHFSRLFRARYAVAPRAYRAVAARRHHDE</sequence>
<dbReference type="Gene3D" id="1.10.10.60">
    <property type="entry name" value="Homeodomain-like"/>
    <property type="match status" value="1"/>
</dbReference>
<dbReference type="GO" id="GO:0003700">
    <property type="term" value="F:DNA-binding transcription factor activity"/>
    <property type="evidence" value="ECO:0007669"/>
    <property type="project" value="InterPro"/>
</dbReference>
<dbReference type="Pfam" id="PF14525">
    <property type="entry name" value="AraC_binding_2"/>
    <property type="match status" value="1"/>
</dbReference>
<dbReference type="Pfam" id="PF12833">
    <property type="entry name" value="HTH_18"/>
    <property type="match status" value="1"/>
</dbReference>
<keyword evidence="1" id="KW-0805">Transcription regulation</keyword>
<dbReference type="Proteomes" id="UP000549695">
    <property type="component" value="Unassembled WGS sequence"/>
</dbReference>
<dbReference type="AlphaFoldDB" id="A0A852W3X5"/>
<dbReference type="SMART" id="SM00342">
    <property type="entry name" value="HTH_ARAC"/>
    <property type="match status" value="1"/>
</dbReference>
<gene>
    <name evidence="5" type="ORF">HDA37_001779</name>
</gene>
<dbReference type="GO" id="GO:0043565">
    <property type="term" value="F:sequence-specific DNA binding"/>
    <property type="evidence" value="ECO:0007669"/>
    <property type="project" value="InterPro"/>
</dbReference>
<dbReference type="InterPro" id="IPR035418">
    <property type="entry name" value="AraC-bd_2"/>
</dbReference>
<dbReference type="SUPFAM" id="SSF46689">
    <property type="entry name" value="Homeodomain-like"/>
    <property type="match status" value="1"/>
</dbReference>
<organism evidence="5 6">
    <name type="scientific">Pseudonocardia alni</name>
    <name type="common">Amycolata alni</name>
    <dbReference type="NCBI Taxonomy" id="33907"/>
    <lineage>
        <taxon>Bacteria</taxon>
        <taxon>Bacillati</taxon>
        <taxon>Actinomycetota</taxon>
        <taxon>Actinomycetes</taxon>
        <taxon>Pseudonocardiales</taxon>
        <taxon>Pseudonocardiaceae</taxon>
        <taxon>Pseudonocardia</taxon>
    </lineage>
</organism>
<accession>A0A852W3X5</accession>
<evidence type="ECO:0000259" key="4">
    <source>
        <dbReference type="PROSITE" id="PS01124"/>
    </source>
</evidence>
<dbReference type="PANTHER" id="PTHR46796:SF6">
    <property type="entry name" value="ARAC SUBFAMILY"/>
    <property type="match status" value="1"/>
</dbReference>
<protein>
    <submittedName>
        <fullName evidence="5">AraC-like DNA-binding protein</fullName>
    </submittedName>
</protein>
<reference evidence="5 6" key="1">
    <citation type="submission" date="2020-07" db="EMBL/GenBank/DDBJ databases">
        <title>Sequencing the genomes of 1000 actinobacteria strains.</title>
        <authorList>
            <person name="Klenk H.-P."/>
        </authorList>
    </citation>
    <scope>NUCLEOTIDE SEQUENCE [LARGE SCALE GENOMIC DNA]</scope>
    <source>
        <strain evidence="5 6">DSM 44749</strain>
    </source>
</reference>
<proteinExistence type="predicted"/>
<dbReference type="InterPro" id="IPR018062">
    <property type="entry name" value="HTH_AraC-typ_CS"/>
</dbReference>
<dbReference type="EMBL" id="JACCCZ010000001">
    <property type="protein sequence ID" value="NYG01494.1"/>
    <property type="molecule type" value="Genomic_DNA"/>
</dbReference>
<dbReference type="InterPro" id="IPR050204">
    <property type="entry name" value="AraC_XylS_family_regulators"/>
</dbReference>
<dbReference type="PROSITE" id="PS01124">
    <property type="entry name" value="HTH_ARAC_FAMILY_2"/>
    <property type="match status" value="1"/>
</dbReference>
<dbReference type="PANTHER" id="PTHR46796">
    <property type="entry name" value="HTH-TYPE TRANSCRIPTIONAL ACTIVATOR RHAS-RELATED"/>
    <property type="match status" value="1"/>
</dbReference>
<keyword evidence="3" id="KW-0804">Transcription</keyword>
<evidence type="ECO:0000256" key="1">
    <source>
        <dbReference type="ARBA" id="ARBA00023015"/>
    </source>
</evidence>
<name>A0A852W3X5_PSEA5</name>